<evidence type="ECO:0000313" key="2">
    <source>
        <dbReference type="Proteomes" id="UP000232101"/>
    </source>
</evidence>
<dbReference type="Proteomes" id="UP000232101">
    <property type="component" value="Unassembled WGS sequence"/>
</dbReference>
<protein>
    <submittedName>
        <fullName evidence="1">SMC-Scp complex subunit ScpB</fullName>
    </submittedName>
</protein>
<evidence type="ECO:0000313" key="1">
    <source>
        <dbReference type="EMBL" id="PJO44285.1"/>
    </source>
</evidence>
<gene>
    <name evidence="1" type="ORF">CWD94_07745</name>
</gene>
<accession>A0A2M9Q8A6</accession>
<dbReference type="EMBL" id="PHQY01000415">
    <property type="protein sequence ID" value="PJO44285.1"/>
    <property type="molecule type" value="Genomic_DNA"/>
</dbReference>
<feature type="non-terminal residue" evidence="1">
    <location>
        <position position="23"/>
    </location>
</feature>
<reference evidence="1 2" key="1">
    <citation type="submission" date="2017-11" db="EMBL/GenBank/DDBJ databases">
        <title>Bacterial isolate from king chilli rhizosphere.</title>
        <authorList>
            <person name="Takhelmayum P."/>
            <person name="Sarangthem I."/>
        </authorList>
    </citation>
    <scope>NUCLEOTIDE SEQUENCE [LARGE SCALE GENOMIC DNA]</scope>
    <source>
        <strain evidence="2">t26</strain>
    </source>
</reference>
<sequence>MTKTLVLQSRIEALLFVVGDDGL</sequence>
<comment type="caution">
    <text evidence="1">The sequence shown here is derived from an EMBL/GenBank/DDBJ whole genome shotgun (WGS) entry which is preliminary data.</text>
</comment>
<proteinExistence type="predicted"/>
<dbReference type="AlphaFoldDB" id="A0A2M9Q8A6"/>
<organism evidence="1 2">
    <name type="scientific">Lysinibacillus xylanilyticus</name>
    <dbReference type="NCBI Taxonomy" id="582475"/>
    <lineage>
        <taxon>Bacteria</taxon>
        <taxon>Bacillati</taxon>
        <taxon>Bacillota</taxon>
        <taxon>Bacilli</taxon>
        <taxon>Bacillales</taxon>
        <taxon>Bacillaceae</taxon>
        <taxon>Lysinibacillus</taxon>
    </lineage>
</organism>
<name>A0A2M9Q8A6_9BACI</name>